<organism evidence="1 2">
    <name type="scientific">Romanomermis culicivorax</name>
    <name type="common">Nematode worm</name>
    <dbReference type="NCBI Taxonomy" id="13658"/>
    <lineage>
        <taxon>Eukaryota</taxon>
        <taxon>Metazoa</taxon>
        <taxon>Ecdysozoa</taxon>
        <taxon>Nematoda</taxon>
        <taxon>Enoplea</taxon>
        <taxon>Dorylaimia</taxon>
        <taxon>Mermithida</taxon>
        <taxon>Mermithoidea</taxon>
        <taxon>Mermithidae</taxon>
        <taxon>Romanomermis</taxon>
    </lineage>
</organism>
<evidence type="ECO:0000313" key="1">
    <source>
        <dbReference type="Proteomes" id="UP000887565"/>
    </source>
</evidence>
<reference evidence="2" key="1">
    <citation type="submission" date="2022-11" db="UniProtKB">
        <authorList>
            <consortium name="WormBaseParasite"/>
        </authorList>
    </citation>
    <scope>IDENTIFICATION</scope>
</reference>
<dbReference type="WBParaSite" id="nRc.2.0.1.t48354-RA">
    <property type="protein sequence ID" value="nRc.2.0.1.t48354-RA"/>
    <property type="gene ID" value="nRc.2.0.1.g48354"/>
</dbReference>
<proteinExistence type="predicted"/>
<sequence length="148" mass="17044">MLIQNSTTHLELCILILHARRSQSQRLFDTLPFFDHFGRLEPQIADRGPSEWHAEKRINVFVDCPFDPAFQNAAFRLNFDHRRMPIAVAKRNAQPTRDQDTCGGSNASNVLQDLYFIGSDNSLNYLNESSIIEKEVEYESGQFARQKV</sequence>
<dbReference type="AlphaFoldDB" id="A0A915LB84"/>
<dbReference type="Proteomes" id="UP000887565">
    <property type="component" value="Unplaced"/>
</dbReference>
<protein>
    <submittedName>
        <fullName evidence="2">Uncharacterized protein</fullName>
    </submittedName>
</protein>
<evidence type="ECO:0000313" key="2">
    <source>
        <dbReference type="WBParaSite" id="nRc.2.0.1.t48354-RA"/>
    </source>
</evidence>
<keyword evidence="1" id="KW-1185">Reference proteome</keyword>
<name>A0A915LB84_ROMCU</name>
<accession>A0A915LB84</accession>